<dbReference type="Proteomes" id="UP000012179">
    <property type="component" value="Chromosome"/>
</dbReference>
<evidence type="ECO:0000256" key="1">
    <source>
        <dbReference type="SAM" id="MobiDB-lite"/>
    </source>
</evidence>
<accession>A0A1W6SQ56</accession>
<evidence type="ECO:0000259" key="2">
    <source>
        <dbReference type="Pfam" id="PF07022"/>
    </source>
</evidence>
<reference evidence="3 4" key="1">
    <citation type="journal article" date="2015" name="Int. J. Syst. Evol. Microbiol.">
        <title>Nitrosospira lacus sp. nov., a psychrotolerant, ammonia-oxidizing bacterium from sandy lake sediment.</title>
        <authorList>
            <person name="Urakawa H."/>
            <person name="Garcia J.C."/>
            <person name="Nielsen J.L."/>
            <person name="Le V.Q."/>
            <person name="Kozlowski J.A."/>
            <person name="Stein L.Y."/>
            <person name="Lim C.K."/>
            <person name="Pommerening-Roser A."/>
            <person name="Martens-Habbena W."/>
            <person name="Stahl D.A."/>
            <person name="Klotz M.G."/>
        </authorList>
    </citation>
    <scope>NUCLEOTIDE SEQUENCE [LARGE SCALE GENOMIC DNA]</scope>
    <source>
        <strain evidence="3 4">APG3</strain>
    </source>
</reference>
<dbReference type="Pfam" id="PF07022">
    <property type="entry name" value="Phage_CI_repr"/>
    <property type="match status" value="1"/>
</dbReference>
<protein>
    <recommendedName>
        <fullName evidence="2">Bacteriophage CI repressor N-terminal domain-containing protein</fullName>
    </recommendedName>
</protein>
<dbReference type="Gene3D" id="1.10.260.40">
    <property type="entry name" value="lambda repressor-like DNA-binding domains"/>
    <property type="match status" value="1"/>
</dbReference>
<dbReference type="GO" id="GO:0045892">
    <property type="term" value="P:negative regulation of DNA-templated transcription"/>
    <property type="evidence" value="ECO:0007669"/>
    <property type="project" value="InterPro"/>
</dbReference>
<dbReference type="KEGG" id="nlc:EBAPG3_009290"/>
<name>A0A1W6SQ56_9PROT</name>
<keyword evidence="4" id="KW-1185">Reference proteome</keyword>
<evidence type="ECO:0000313" key="3">
    <source>
        <dbReference type="EMBL" id="ARO87944.1"/>
    </source>
</evidence>
<dbReference type="EMBL" id="CP021106">
    <property type="protein sequence ID" value="ARO87944.1"/>
    <property type="molecule type" value="Genomic_DNA"/>
</dbReference>
<dbReference type="InterPro" id="IPR010744">
    <property type="entry name" value="Phage_CI_N"/>
</dbReference>
<dbReference type="InterPro" id="IPR010982">
    <property type="entry name" value="Lambda_DNA-bd_dom_sf"/>
</dbReference>
<proteinExistence type="predicted"/>
<dbReference type="GO" id="GO:0003677">
    <property type="term" value="F:DNA binding"/>
    <property type="evidence" value="ECO:0007669"/>
    <property type="project" value="InterPro"/>
</dbReference>
<feature type="domain" description="Bacteriophage CI repressor N-terminal" evidence="2">
    <location>
        <begin position="30"/>
        <end position="82"/>
    </location>
</feature>
<organism evidence="3 4">
    <name type="scientific">Nitrosospira lacus</name>
    <dbReference type="NCBI Taxonomy" id="1288494"/>
    <lineage>
        <taxon>Bacteria</taxon>
        <taxon>Pseudomonadati</taxon>
        <taxon>Pseudomonadota</taxon>
        <taxon>Betaproteobacteria</taxon>
        <taxon>Nitrosomonadales</taxon>
        <taxon>Nitrosomonadaceae</taxon>
        <taxon>Nitrosospira</taxon>
    </lineage>
</organism>
<sequence length="181" mass="20528">MFKINVTVTKSHQMEDSYVRLLKAARELKGAKNAAAVALLLNISEQTLHNWKSRGVPRRNLVDIEARIGAYPMWIATGEGDMNAGMRSGQSTGALIIDVITAMRSMSSEDMRLIAELCKKFGKEKRGVGWQEDASTAWKLTSTHSFWSDRRTVERRKIDNPKWQGAKDRRKYERSAANRQS</sequence>
<dbReference type="RefSeq" id="WP_040852334.1">
    <property type="nucleotide sequence ID" value="NZ_CP021106.3"/>
</dbReference>
<feature type="region of interest" description="Disordered" evidence="1">
    <location>
        <begin position="158"/>
        <end position="181"/>
    </location>
</feature>
<dbReference type="OrthoDB" id="9021722at2"/>
<dbReference type="AlphaFoldDB" id="A0A1W6SQ56"/>
<evidence type="ECO:0000313" key="4">
    <source>
        <dbReference type="Proteomes" id="UP000012179"/>
    </source>
</evidence>
<gene>
    <name evidence="3" type="ORF">EBAPG3_009290</name>
</gene>